<accession>A0A1H6FND1</accession>
<dbReference type="STRING" id="29539.SAMN02745716_1081"/>
<dbReference type="GO" id="GO:0006508">
    <property type="term" value="P:proteolysis"/>
    <property type="evidence" value="ECO:0007669"/>
    <property type="project" value="UniProtKB-KW"/>
</dbReference>
<dbReference type="PROSITE" id="PS50151">
    <property type="entry name" value="UVR"/>
    <property type="match status" value="1"/>
</dbReference>
<dbReference type="RefSeq" id="WP_093116893.1">
    <property type="nucleotide sequence ID" value="NZ_FNWJ01000001.1"/>
</dbReference>
<dbReference type="GO" id="GO:0034605">
    <property type="term" value="P:cellular response to heat"/>
    <property type="evidence" value="ECO:0007669"/>
    <property type="project" value="TreeGrafter"/>
</dbReference>
<evidence type="ECO:0000256" key="7">
    <source>
        <dbReference type="ARBA" id="ARBA00023186"/>
    </source>
</evidence>
<keyword evidence="5" id="KW-0346">Stress response</keyword>
<keyword evidence="6" id="KW-0175">Coiled coil</keyword>
<dbReference type="InterPro" id="IPR028299">
    <property type="entry name" value="ClpA/B_CS2"/>
</dbReference>
<feature type="region of interest" description="Disordered" evidence="11">
    <location>
        <begin position="786"/>
        <end position="873"/>
    </location>
</feature>
<dbReference type="InterPro" id="IPR050130">
    <property type="entry name" value="ClpA_ClpB"/>
</dbReference>
<name>A0A1H6FND1_THEAL</name>
<dbReference type="InterPro" id="IPR036628">
    <property type="entry name" value="Clp_N_dom_sf"/>
</dbReference>
<dbReference type="InterPro" id="IPR003959">
    <property type="entry name" value="ATPase_AAA_core"/>
</dbReference>
<evidence type="ECO:0000256" key="10">
    <source>
        <dbReference type="RuleBase" id="RU004432"/>
    </source>
</evidence>
<dbReference type="InterPro" id="IPR018368">
    <property type="entry name" value="ClpA/B_CS1"/>
</dbReference>
<dbReference type="PROSITE" id="PS00871">
    <property type="entry name" value="CLPAB_2"/>
    <property type="match status" value="1"/>
</dbReference>
<dbReference type="Pfam" id="PF02861">
    <property type="entry name" value="Clp_N"/>
    <property type="match status" value="1"/>
</dbReference>
<dbReference type="Pfam" id="PF00004">
    <property type="entry name" value="AAA"/>
    <property type="match status" value="1"/>
</dbReference>
<evidence type="ECO:0000256" key="1">
    <source>
        <dbReference type="ARBA" id="ARBA00008675"/>
    </source>
</evidence>
<dbReference type="Pfam" id="PF07724">
    <property type="entry name" value="AAA_2"/>
    <property type="match status" value="1"/>
</dbReference>
<dbReference type="FunFam" id="1.10.1780.10:FF:000001">
    <property type="entry name" value="ATP-dependent Clp protease ATP-binding subunit"/>
    <property type="match status" value="1"/>
</dbReference>
<keyword evidence="3 10" id="KW-0547">Nucleotide-binding</keyword>
<keyword evidence="14" id="KW-0378">Hydrolase</keyword>
<dbReference type="FunFam" id="3.40.50.300:FF:000010">
    <property type="entry name" value="Chaperone clpB 1, putative"/>
    <property type="match status" value="1"/>
</dbReference>
<evidence type="ECO:0000256" key="5">
    <source>
        <dbReference type="ARBA" id="ARBA00023016"/>
    </source>
</evidence>
<evidence type="ECO:0000313" key="14">
    <source>
        <dbReference type="EMBL" id="SEH12409.1"/>
    </source>
</evidence>
<evidence type="ECO:0000256" key="2">
    <source>
        <dbReference type="ARBA" id="ARBA00022737"/>
    </source>
</evidence>
<protein>
    <submittedName>
        <fullName evidence="14">ATP-dependent Clp protease ATP-binding subunit ClpC</fullName>
    </submittedName>
</protein>
<sequence>MFERFTERARQVVVLAQEEARILKHNYIGTEHILLGLLREEEGLAARVLESLDITVERVRAQVVRIVGSGEEVTSGQIPFTPRAKKVLELALREALSLGHNYIGTEHILLGLVRENEGVAARILLDFDADAEKIRNEVIRMLSGPGGRQARGQGGQSAEAKKSSKLLDQFGRNLTKMAAEGKLDPVVGREREIERIMQILSRRTKNNPVLVGEPGVGKTAVVEGLAQRIVSGQVPEILRNKQIYTLDLAALVAGSKYRGEFEERLKKVMKEITQRGDIILFIDELHNLVGAGAAEGAIDAASILKPALARGELQTIGATTLDEYRKYLERDSALERRFQQIRVEQPSVEETVQILKGLRERYEQHHRVKITDEALQAAAELADRYISDRFLPDKAIDLIDEAASRARIKAMTSPPVYRELEEEIEKTRREKEAAIEAQEFEKAANLRDKERQLTQKKRELEEKWRSGEEGERPEIGEEEIADIVSMWTGIPVFKLTEAEAQKLMRMEDELHKRVIGQHAAIEAVSKAIRRSRAGLKDPKRPTGSFIFLGPSGVGKTELARTLAEFLFGDEDAMVRIDMSEYMEKHAVSRLVGSPPGYIGYDEGGQLTEAVRRKPYSVLLLDEIEKAHPDVFNILLQILEDGRLTDAQGRTVDFRNTIVIMTSNIGASEISKNTSLGFTIQDETGMSYEDMKNRIMGELKKVFRPELLNRIDEVIVFHKLTKDEIKQIVELLLKRIRETLAERELSLNLTEEARELLVEKGWDPAMGARPLRRAIQRYIEDPLADEVLSQNMPPGSTVVVDRAPEGEDEVRITIQKPERKREPVGVGAKAGSEQASAEGGAEPASSEPPALPDLPEGASGESGDTPAGEHEKAD</sequence>
<dbReference type="GO" id="GO:0016887">
    <property type="term" value="F:ATP hydrolysis activity"/>
    <property type="evidence" value="ECO:0007669"/>
    <property type="project" value="InterPro"/>
</dbReference>
<comment type="subunit">
    <text evidence="8">Homohexamer. The oligomerization is ATP-dependent.</text>
</comment>
<dbReference type="InterPro" id="IPR001943">
    <property type="entry name" value="UVR_dom"/>
</dbReference>
<dbReference type="CDD" id="cd19499">
    <property type="entry name" value="RecA-like_ClpB_Hsp104-like"/>
    <property type="match status" value="1"/>
</dbReference>
<dbReference type="InterPro" id="IPR003593">
    <property type="entry name" value="AAA+_ATPase"/>
</dbReference>
<feature type="domain" description="Clp R" evidence="13">
    <location>
        <begin position="2"/>
        <end position="144"/>
    </location>
</feature>
<feature type="compositionally biased region" description="Basic and acidic residues" evidence="11">
    <location>
        <begin position="801"/>
        <end position="822"/>
    </location>
</feature>
<dbReference type="InterPro" id="IPR004176">
    <property type="entry name" value="Clp_R_N"/>
</dbReference>
<dbReference type="InterPro" id="IPR001270">
    <property type="entry name" value="ClpA/B"/>
</dbReference>
<comment type="similarity">
    <text evidence="1 10">Belongs to the ClpA/ClpB family.</text>
</comment>
<dbReference type="PROSITE" id="PS51903">
    <property type="entry name" value="CLP_R"/>
    <property type="match status" value="1"/>
</dbReference>
<dbReference type="OrthoDB" id="9803641at2"/>
<dbReference type="GO" id="GO:0005524">
    <property type="term" value="F:ATP binding"/>
    <property type="evidence" value="ECO:0007669"/>
    <property type="project" value="UniProtKB-KW"/>
</dbReference>
<evidence type="ECO:0000259" key="12">
    <source>
        <dbReference type="PROSITE" id="PS50151"/>
    </source>
</evidence>
<dbReference type="FunFam" id="3.40.50.300:FF:000025">
    <property type="entry name" value="ATP-dependent Clp protease subunit"/>
    <property type="match status" value="1"/>
</dbReference>
<dbReference type="Proteomes" id="UP000222056">
    <property type="component" value="Unassembled WGS sequence"/>
</dbReference>
<organism evidence="14 15">
    <name type="scientific">Thermoleophilum album</name>
    <dbReference type="NCBI Taxonomy" id="29539"/>
    <lineage>
        <taxon>Bacteria</taxon>
        <taxon>Bacillati</taxon>
        <taxon>Actinomycetota</taxon>
        <taxon>Thermoleophilia</taxon>
        <taxon>Thermoleophilales</taxon>
        <taxon>Thermoleophilaceae</taxon>
        <taxon>Thermoleophilum</taxon>
    </lineage>
</organism>
<dbReference type="FunFam" id="1.10.8.60:FF:000011">
    <property type="entry name" value="ATP-dependent Clp protease ATP-binding subunit"/>
    <property type="match status" value="1"/>
</dbReference>
<dbReference type="AlphaFoldDB" id="A0A1H6FND1"/>
<evidence type="ECO:0000313" key="15">
    <source>
        <dbReference type="Proteomes" id="UP000222056"/>
    </source>
</evidence>
<dbReference type="PRINTS" id="PR00300">
    <property type="entry name" value="CLPPROTEASEA"/>
</dbReference>
<keyword evidence="4 10" id="KW-0067">ATP-binding</keyword>
<dbReference type="Gene3D" id="1.10.8.60">
    <property type="match status" value="2"/>
</dbReference>
<gene>
    <name evidence="14" type="ORF">SAMN02745716_1081</name>
</gene>
<evidence type="ECO:0000256" key="6">
    <source>
        <dbReference type="ARBA" id="ARBA00023054"/>
    </source>
</evidence>
<dbReference type="PANTHER" id="PTHR11638">
    <property type="entry name" value="ATP-DEPENDENT CLP PROTEASE"/>
    <property type="match status" value="1"/>
</dbReference>
<feature type="compositionally biased region" description="Low complexity" evidence="11">
    <location>
        <begin position="826"/>
        <end position="847"/>
    </location>
</feature>
<dbReference type="SUPFAM" id="SSF81923">
    <property type="entry name" value="Double Clp-N motif"/>
    <property type="match status" value="1"/>
</dbReference>
<dbReference type="GO" id="GO:0008233">
    <property type="term" value="F:peptidase activity"/>
    <property type="evidence" value="ECO:0007669"/>
    <property type="project" value="UniProtKB-KW"/>
</dbReference>
<dbReference type="SMART" id="SM01086">
    <property type="entry name" value="ClpB_D2-small"/>
    <property type="match status" value="1"/>
</dbReference>
<dbReference type="Pfam" id="PF10431">
    <property type="entry name" value="ClpB_D2-small"/>
    <property type="match status" value="1"/>
</dbReference>
<keyword evidence="15" id="KW-1185">Reference proteome</keyword>
<evidence type="ECO:0000256" key="8">
    <source>
        <dbReference type="ARBA" id="ARBA00026057"/>
    </source>
</evidence>
<dbReference type="SMART" id="SM00382">
    <property type="entry name" value="AAA"/>
    <property type="match status" value="2"/>
</dbReference>
<feature type="domain" description="UVR" evidence="12">
    <location>
        <begin position="421"/>
        <end position="456"/>
    </location>
</feature>
<dbReference type="GO" id="GO:0005737">
    <property type="term" value="C:cytoplasm"/>
    <property type="evidence" value="ECO:0007669"/>
    <property type="project" value="TreeGrafter"/>
</dbReference>
<evidence type="ECO:0000256" key="9">
    <source>
        <dbReference type="PROSITE-ProRule" id="PRU01251"/>
    </source>
</evidence>
<dbReference type="Pfam" id="PF17871">
    <property type="entry name" value="AAA_lid_9"/>
    <property type="match status" value="1"/>
</dbReference>
<dbReference type="Gene3D" id="4.10.860.10">
    <property type="entry name" value="UVR domain"/>
    <property type="match status" value="1"/>
</dbReference>
<keyword evidence="14" id="KW-0645">Protease</keyword>
<dbReference type="Gene3D" id="3.40.50.300">
    <property type="entry name" value="P-loop containing nucleotide triphosphate hydrolases"/>
    <property type="match status" value="2"/>
</dbReference>
<dbReference type="Gene3D" id="1.10.1780.10">
    <property type="entry name" value="Clp, N-terminal domain"/>
    <property type="match status" value="1"/>
</dbReference>
<evidence type="ECO:0000256" key="4">
    <source>
        <dbReference type="ARBA" id="ARBA00022840"/>
    </source>
</evidence>
<dbReference type="InterPro" id="IPR041546">
    <property type="entry name" value="ClpA/ClpB_AAA_lid"/>
</dbReference>
<dbReference type="SUPFAM" id="SSF52540">
    <property type="entry name" value="P-loop containing nucleoside triphosphate hydrolases"/>
    <property type="match status" value="2"/>
</dbReference>
<evidence type="ECO:0000259" key="13">
    <source>
        <dbReference type="PROSITE" id="PS51903"/>
    </source>
</evidence>
<keyword evidence="2 9" id="KW-0677">Repeat</keyword>
<keyword evidence="7 10" id="KW-0143">Chaperone</keyword>
<dbReference type="PROSITE" id="PS00870">
    <property type="entry name" value="CLPAB_1"/>
    <property type="match status" value="1"/>
</dbReference>
<feature type="region of interest" description="Disordered" evidence="11">
    <location>
        <begin position="453"/>
        <end position="472"/>
    </location>
</feature>
<dbReference type="EMBL" id="FNWJ01000001">
    <property type="protein sequence ID" value="SEH12409.1"/>
    <property type="molecule type" value="Genomic_DNA"/>
</dbReference>
<dbReference type="InterPro" id="IPR027417">
    <property type="entry name" value="P-loop_NTPase"/>
</dbReference>
<dbReference type="CDD" id="cd00009">
    <property type="entry name" value="AAA"/>
    <property type="match status" value="1"/>
</dbReference>
<dbReference type="PANTHER" id="PTHR11638:SF18">
    <property type="entry name" value="HEAT SHOCK PROTEIN 104"/>
    <property type="match status" value="1"/>
</dbReference>
<evidence type="ECO:0000256" key="11">
    <source>
        <dbReference type="SAM" id="MobiDB-lite"/>
    </source>
</evidence>
<proteinExistence type="inferred from homology"/>
<evidence type="ECO:0000256" key="3">
    <source>
        <dbReference type="ARBA" id="ARBA00022741"/>
    </source>
</evidence>
<dbReference type="InterPro" id="IPR019489">
    <property type="entry name" value="Clp_ATPase_C"/>
</dbReference>
<reference evidence="15" key="1">
    <citation type="submission" date="2016-10" db="EMBL/GenBank/DDBJ databases">
        <authorList>
            <person name="Varghese N."/>
            <person name="Submissions S."/>
        </authorList>
    </citation>
    <scope>NUCLEOTIDE SEQUENCE [LARGE SCALE GENOMIC DNA]</scope>
    <source>
        <strain evidence="15">ATCC 35263</strain>
    </source>
</reference>